<dbReference type="RefSeq" id="WP_377377928.1">
    <property type="nucleotide sequence ID" value="NZ_JBHSSW010000009.1"/>
</dbReference>
<accession>A0ABW1S975</accession>
<dbReference type="InterPro" id="IPR015590">
    <property type="entry name" value="Aldehyde_DH_dom"/>
</dbReference>
<proteinExistence type="inferred from homology"/>
<comment type="caution">
    <text evidence="6">The sequence shown here is derived from an EMBL/GenBank/DDBJ whole genome shotgun (WGS) entry which is preliminary data.</text>
</comment>
<keyword evidence="7" id="KW-1185">Reference proteome</keyword>
<dbReference type="PANTHER" id="PTHR42804:SF1">
    <property type="entry name" value="ALDEHYDE DEHYDROGENASE-RELATED"/>
    <property type="match status" value="1"/>
</dbReference>
<dbReference type="Pfam" id="PF00171">
    <property type="entry name" value="Aldedh"/>
    <property type="match status" value="1"/>
</dbReference>
<dbReference type="InterPro" id="IPR016163">
    <property type="entry name" value="Ald_DH_C"/>
</dbReference>
<evidence type="ECO:0000256" key="1">
    <source>
        <dbReference type="ARBA" id="ARBA00009986"/>
    </source>
</evidence>
<dbReference type="PROSITE" id="PS00687">
    <property type="entry name" value="ALDEHYDE_DEHYDR_GLU"/>
    <property type="match status" value="1"/>
</dbReference>
<evidence type="ECO:0000256" key="2">
    <source>
        <dbReference type="ARBA" id="ARBA00023002"/>
    </source>
</evidence>
<feature type="domain" description="Aldehyde dehydrogenase" evidence="5">
    <location>
        <begin position="13"/>
        <end position="466"/>
    </location>
</feature>
<gene>
    <name evidence="6" type="ORF">ACFQDM_08290</name>
</gene>
<reference evidence="7" key="1">
    <citation type="journal article" date="2019" name="Int. J. Syst. Evol. Microbiol.">
        <title>The Global Catalogue of Microorganisms (GCM) 10K type strain sequencing project: providing services to taxonomists for standard genome sequencing and annotation.</title>
        <authorList>
            <consortium name="The Broad Institute Genomics Platform"/>
            <consortium name="The Broad Institute Genome Sequencing Center for Infectious Disease"/>
            <person name="Wu L."/>
            <person name="Ma J."/>
        </authorList>
    </citation>
    <scope>NUCLEOTIDE SEQUENCE [LARGE SCALE GENOMIC DNA]</scope>
    <source>
        <strain evidence="7">CGMCC-1.15741</strain>
    </source>
</reference>
<protein>
    <submittedName>
        <fullName evidence="6">Aldehyde dehydrogenase family protein</fullName>
    </submittedName>
</protein>
<feature type="active site" evidence="3">
    <location>
        <position position="245"/>
    </location>
</feature>
<dbReference type="Gene3D" id="3.40.309.10">
    <property type="entry name" value="Aldehyde Dehydrogenase, Chain A, domain 2"/>
    <property type="match status" value="1"/>
</dbReference>
<organism evidence="6 7">
    <name type="scientific">Ponticaulis profundi</name>
    <dbReference type="NCBI Taxonomy" id="2665222"/>
    <lineage>
        <taxon>Bacteria</taxon>
        <taxon>Pseudomonadati</taxon>
        <taxon>Pseudomonadota</taxon>
        <taxon>Alphaproteobacteria</taxon>
        <taxon>Hyphomonadales</taxon>
        <taxon>Hyphomonadaceae</taxon>
        <taxon>Ponticaulis</taxon>
    </lineage>
</organism>
<evidence type="ECO:0000256" key="4">
    <source>
        <dbReference type="RuleBase" id="RU003345"/>
    </source>
</evidence>
<dbReference type="CDD" id="cd07138">
    <property type="entry name" value="ALDH_CddD_SSP0762"/>
    <property type="match status" value="1"/>
</dbReference>
<dbReference type="InterPro" id="IPR016162">
    <property type="entry name" value="Ald_DH_N"/>
</dbReference>
<dbReference type="InterPro" id="IPR016161">
    <property type="entry name" value="Ald_DH/histidinol_DH"/>
</dbReference>
<evidence type="ECO:0000259" key="5">
    <source>
        <dbReference type="Pfam" id="PF00171"/>
    </source>
</evidence>
<evidence type="ECO:0000313" key="6">
    <source>
        <dbReference type="EMBL" id="MFC6198074.1"/>
    </source>
</evidence>
<evidence type="ECO:0000256" key="3">
    <source>
        <dbReference type="PROSITE-ProRule" id="PRU10007"/>
    </source>
</evidence>
<dbReference type="Gene3D" id="3.40.605.10">
    <property type="entry name" value="Aldehyde Dehydrogenase, Chain A, domain 1"/>
    <property type="match status" value="1"/>
</dbReference>
<evidence type="ECO:0000313" key="7">
    <source>
        <dbReference type="Proteomes" id="UP001596303"/>
    </source>
</evidence>
<keyword evidence="2 4" id="KW-0560">Oxidoreductase</keyword>
<comment type="similarity">
    <text evidence="1 4">Belongs to the aldehyde dehydrogenase family.</text>
</comment>
<dbReference type="SUPFAM" id="SSF53720">
    <property type="entry name" value="ALDH-like"/>
    <property type="match status" value="1"/>
</dbReference>
<sequence length="474" mass="50801">MKDYLKFYINGEWVDPVEPRTLEVENPATEENFARISLGSKADVDKAVAAAKEAFKTFSQTSVEYRADLLDKFVAAYQKRMGDVSEAITSEMGAPKWLADAAQATAPLAHFTTTAQVLREYKFEEQRGKTLIRKEPIGVCGFITPWNWPANQIACKIAPALAAGCTMVLKPSEIAPIDAMIIAEVMHEAGVPAGVFNLVNGDGPGVGQALSEHKDVDMMSFTGSTRAGVLVQQASAPTVKRVALELGGKSPNIVLEGADLTKAIGGGVMNMMMNTGQSCNAPSRMFIPKSVKGEAEQIAKATAESVKVGMDEKGAIGPISNGNQYQKVQDLIQKGIDEGATLLAGGLGRPEGFNKGYFTRPTVFSDVTNDMTIAREEIFGPVLVMIPYETEEEAIEMANDTEYGLAGYVQAATDEKAYEVGSKIRAGQILVNGSGPDFSAPFGGYKMSGIGREWGEYGFEEFLEIKGITGLKSA</sequence>
<dbReference type="EMBL" id="JBHSSW010000009">
    <property type="protein sequence ID" value="MFC6198074.1"/>
    <property type="molecule type" value="Genomic_DNA"/>
</dbReference>
<dbReference type="PANTHER" id="PTHR42804">
    <property type="entry name" value="ALDEHYDE DEHYDROGENASE"/>
    <property type="match status" value="1"/>
</dbReference>
<dbReference type="InterPro" id="IPR029510">
    <property type="entry name" value="Ald_DH_CS_GLU"/>
</dbReference>
<dbReference type="Proteomes" id="UP001596303">
    <property type="component" value="Unassembled WGS sequence"/>
</dbReference>
<name>A0ABW1S975_9PROT</name>